<dbReference type="SUPFAM" id="SSF53448">
    <property type="entry name" value="Nucleotide-diphospho-sugar transferases"/>
    <property type="match status" value="1"/>
</dbReference>
<evidence type="ECO:0000313" key="4">
    <source>
        <dbReference type="EMBL" id="OAD67299.1"/>
    </source>
</evidence>
<organism evidence="4 5">
    <name type="scientific">Phycomyces blakesleeanus (strain ATCC 8743b / DSM 1359 / FGSC 10004 / NBRC 33097 / NRRL 1555)</name>
    <dbReference type="NCBI Taxonomy" id="763407"/>
    <lineage>
        <taxon>Eukaryota</taxon>
        <taxon>Fungi</taxon>
        <taxon>Fungi incertae sedis</taxon>
        <taxon>Mucoromycota</taxon>
        <taxon>Mucoromycotina</taxon>
        <taxon>Mucoromycetes</taxon>
        <taxon>Mucorales</taxon>
        <taxon>Phycomycetaceae</taxon>
        <taxon>Phycomyces</taxon>
    </lineage>
</organism>
<dbReference type="PANTHER" id="PTHR31121">
    <property type="entry name" value="ALPHA-1,2 MANNOSYLTRANSFERASE KTR1"/>
    <property type="match status" value="1"/>
</dbReference>
<dbReference type="EMBL" id="KV441024">
    <property type="protein sequence ID" value="OAD67299.1"/>
    <property type="molecule type" value="Genomic_DNA"/>
</dbReference>
<feature type="non-terminal residue" evidence="4">
    <location>
        <position position="1"/>
    </location>
</feature>
<dbReference type="GO" id="GO:0006487">
    <property type="term" value="P:protein N-linked glycosylation"/>
    <property type="evidence" value="ECO:0007669"/>
    <property type="project" value="TreeGrafter"/>
</dbReference>
<evidence type="ECO:0000256" key="3">
    <source>
        <dbReference type="PIRSR" id="PIRSR018153-1"/>
    </source>
</evidence>
<dbReference type="GO" id="GO:0000026">
    <property type="term" value="F:alpha-1,2-mannosyltransferase activity"/>
    <property type="evidence" value="ECO:0007669"/>
    <property type="project" value="TreeGrafter"/>
</dbReference>
<gene>
    <name evidence="4" type="ORF">PHYBLDRAFT_118479</name>
</gene>
<keyword evidence="5" id="KW-1185">Reference proteome</keyword>
<dbReference type="GO" id="GO:0000032">
    <property type="term" value="P:cell wall mannoprotein biosynthetic process"/>
    <property type="evidence" value="ECO:0007669"/>
    <property type="project" value="TreeGrafter"/>
</dbReference>
<dbReference type="FunFam" id="3.90.550.10:FF:000051">
    <property type="entry name" value="Alpha-1,2-mannosyltransferase (Ktr4)"/>
    <property type="match status" value="1"/>
</dbReference>
<dbReference type="Pfam" id="PF01793">
    <property type="entry name" value="Glyco_transf_15"/>
    <property type="match status" value="1"/>
</dbReference>
<accession>A0A167K533</accession>
<comment type="similarity">
    <text evidence="1">Belongs to the glycosyltransferase 15 family.</text>
</comment>
<dbReference type="Gene3D" id="3.90.550.10">
    <property type="entry name" value="Spore Coat Polysaccharide Biosynthesis Protein SpsA, Chain A"/>
    <property type="match status" value="1"/>
</dbReference>
<dbReference type="GeneID" id="28989540"/>
<proteinExistence type="inferred from homology"/>
<name>A0A167K533_PHYB8</name>
<dbReference type="RefSeq" id="XP_018285339.1">
    <property type="nucleotide sequence ID" value="XM_018428634.1"/>
</dbReference>
<dbReference type="STRING" id="763407.A0A167K533"/>
<evidence type="ECO:0000313" key="5">
    <source>
        <dbReference type="Proteomes" id="UP000077315"/>
    </source>
</evidence>
<sequence length="318" mass="37797">SEQEAIAETIVNFQDKFNKNFNYPYVFLNNDLFTDEFKTAMKLAAPNAEMSFGLVPQDHWGYPPWVNETLAAESRKQMDADNVFYGGMESYHHMCRYQSGFFFNHPLLDNYDWYWRVEPGVKFFCDITYDPFLYMQKNNKQYGFVVTLTELKETIPTLWKTVREYAYSRRINITSNPQLLFPFFEDEQGDYNLCHFWSNFEIASLNLWRSPAYRDFFNYLDQTGKFFYERWGDAPVHSIAAGLFLETDQVHYFEDIGYQHDLYRHCPSTASGKGCRCDCPEGTNDKSIDHDQYPDSCLPKWKNWVETSKARKAHWMWT</sequence>
<dbReference type="Proteomes" id="UP000077315">
    <property type="component" value="Unassembled WGS sequence"/>
</dbReference>
<dbReference type="AlphaFoldDB" id="A0A167K533"/>
<dbReference type="InParanoid" id="A0A167K533"/>
<dbReference type="GO" id="GO:0016020">
    <property type="term" value="C:membrane"/>
    <property type="evidence" value="ECO:0007669"/>
    <property type="project" value="InterPro"/>
</dbReference>
<feature type="active site" description="Nucleophile" evidence="3">
    <location>
        <position position="201"/>
    </location>
</feature>
<dbReference type="VEuPathDB" id="FungiDB:PHYBLDRAFT_118479"/>
<dbReference type="InterPro" id="IPR002685">
    <property type="entry name" value="Glyco_trans_15"/>
</dbReference>
<dbReference type="PIRSF" id="PIRSF018153">
    <property type="entry name" value="Glyco_trans_15"/>
    <property type="match status" value="1"/>
</dbReference>
<dbReference type="GO" id="GO:0005794">
    <property type="term" value="C:Golgi apparatus"/>
    <property type="evidence" value="ECO:0007669"/>
    <property type="project" value="TreeGrafter"/>
</dbReference>
<dbReference type="OrthoDB" id="439943at2759"/>
<reference evidence="5" key="1">
    <citation type="submission" date="2015-06" db="EMBL/GenBank/DDBJ databases">
        <title>Expansion of signal transduction pathways in fungi by whole-genome duplication.</title>
        <authorList>
            <consortium name="DOE Joint Genome Institute"/>
            <person name="Corrochano L.M."/>
            <person name="Kuo A."/>
            <person name="Marcet-Houben M."/>
            <person name="Polaino S."/>
            <person name="Salamov A."/>
            <person name="Villalobos J.M."/>
            <person name="Alvarez M.I."/>
            <person name="Avalos J."/>
            <person name="Benito E.P."/>
            <person name="Benoit I."/>
            <person name="Burger G."/>
            <person name="Camino L.P."/>
            <person name="Canovas D."/>
            <person name="Cerda-Olmedo E."/>
            <person name="Cheng J.-F."/>
            <person name="Dominguez A."/>
            <person name="Elias M."/>
            <person name="Eslava A.P."/>
            <person name="Glaser F."/>
            <person name="Grimwood J."/>
            <person name="Gutierrez G."/>
            <person name="Heitman J."/>
            <person name="Henrissat B."/>
            <person name="Iturriaga E.A."/>
            <person name="Lang B.F."/>
            <person name="Lavin J.L."/>
            <person name="Lee S."/>
            <person name="Li W."/>
            <person name="Lindquist E."/>
            <person name="Lopez-Garcia S."/>
            <person name="Luque E.M."/>
            <person name="Marcos A.T."/>
            <person name="Martin J."/>
            <person name="McCluskey K."/>
            <person name="Medina H.R."/>
            <person name="Miralles-Duran A."/>
            <person name="Miyazaki A."/>
            <person name="Munoz-Torres E."/>
            <person name="Oguiza J.A."/>
            <person name="Ohm R."/>
            <person name="Olmedo M."/>
            <person name="Orejas M."/>
            <person name="Ortiz-Castellanos L."/>
            <person name="Pisabarro A.G."/>
            <person name="Rodriguez-Romero J."/>
            <person name="Ruiz-Herrera J."/>
            <person name="Ruiz-Vazquez R."/>
            <person name="Sanz C."/>
            <person name="Schackwitz W."/>
            <person name="Schmutz J."/>
            <person name="Shahriari M."/>
            <person name="Shelest E."/>
            <person name="Silva-Franco F."/>
            <person name="Soanes D."/>
            <person name="Syed K."/>
            <person name="Tagua V.G."/>
            <person name="Talbot N.J."/>
            <person name="Thon M."/>
            <person name="De vries R.P."/>
            <person name="Wiebenga A."/>
            <person name="Yadav J.S."/>
            <person name="Braun E.L."/>
            <person name="Baker S."/>
            <person name="Garre V."/>
            <person name="Horwitz B."/>
            <person name="Torres-Martinez S."/>
            <person name="Idnurm A."/>
            <person name="Herrera-Estrella A."/>
            <person name="Gabaldon T."/>
            <person name="Grigoriev I.V."/>
        </authorList>
    </citation>
    <scope>NUCLEOTIDE SEQUENCE [LARGE SCALE GENOMIC DNA]</scope>
    <source>
        <strain evidence="5">NRRL 1555(-)</strain>
    </source>
</reference>
<dbReference type="PANTHER" id="PTHR31121:SF2">
    <property type="entry name" value="MANNOSYLTRANSFERASE KTR5-RELATED"/>
    <property type="match status" value="1"/>
</dbReference>
<protein>
    <submittedName>
        <fullName evidence="4">Glycosyltransferase family 15 protein</fullName>
    </submittedName>
</protein>
<evidence type="ECO:0000256" key="2">
    <source>
        <dbReference type="ARBA" id="ARBA00022679"/>
    </source>
</evidence>
<dbReference type="InterPro" id="IPR029044">
    <property type="entry name" value="Nucleotide-diphossugar_trans"/>
</dbReference>
<keyword evidence="2 4" id="KW-0808">Transferase</keyword>
<evidence type="ECO:0000256" key="1">
    <source>
        <dbReference type="ARBA" id="ARBA00007677"/>
    </source>
</evidence>